<dbReference type="AlphaFoldDB" id="A0AA45WM34"/>
<reference evidence="2" key="1">
    <citation type="submission" date="2017-05" db="EMBL/GenBank/DDBJ databases">
        <authorList>
            <person name="Varghese N."/>
            <person name="Submissions S."/>
        </authorList>
    </citation>
    <scope>NUCLEOTIDE SEQUENCE</scope>
    <source>
        <strain evidence="2">DSM 18763</strain>
    </source>
</reference>
<protein>
    <submittedName>
        <fullName evidence="2">Uncharacterized protein</fullName>
    </submittedName>
</protein>
<dbReference type="EMBL" id="FXTX01000010">
    <property type="protein sequence ID" value="SMP13162.1"/>
    <property type="molecule type" value="Genomic_DNA"/>
</dbReference>
<organism evidence="2 3">
    <name type="scientific">Venenivibrio stagnispumantis</name>
    <dbReference type="NCBI Taxonomy" id="407998"/>
    <lineage>
        <taxon>Bacteria</taxon>
        <taxon>Pseudomonadati</taxon>
        <taxon>Aquificota</taxon>
        <taxon>Aquificia</taxon>
        <taxon>Aquificales</taxon>
        <taxon>Hydrogenothermaceae</taxon>
        <taxon>Venenivibrio</taxon>
    </lineage>
</organism>
<dbReference type="RefSeq" id="WP_265133826.1">
    <property type="nucleotide sequence ID" value="NZ_FXTX01000010.1"/>
</dbReference>
<keyword evidence="1" id="KW-0472">Membrane</keyword>
<evidence type="ECO:0000313" key="2">
    <source>
        <dbReference type="EMBL" id="SMP13162.1"/>
    </source>
</evidence>
<sequence length="75" mass="8855">MNIITKVLWEGFSIALLLYGLYLTYIFIWFSIYRIYNTDLLIAKSIGATVSLIILALTFFNWLRKKHKEVHQKEG</sequence>
<comment type="caution">
    <text evidence="2">The sequence shown here is derived from an EMBL/GenBank/DDBJ whole genome shotgun (WGS) entry which is preliminary data.</text>
</comment>
<name>A0AA45WM34_9AQUI</name>
<proteinExistence type="predicted"/>
<keyword evidence="3" id="KW-1185">Reference proteome</keyword>
<evidence type="ECO:0000256" key="1">
    <source>
        <dbReference type="SAM" id="Phobius"/>
    </source>
</evidence>
<gene>
    <name evidence="2" type="ORF">SAMN06264868_11057</name>
</gene>
<feature type="transmembrane region" description="Helical" evidence="1">
    <location>
        <begin position="12"/>
        <end position="36"/>
    </location>
</feature>
<keyword evidence="1" id="KW-1133">Transmembrane helix</keyword>
<feature type="transmembrane region" description="Helical" evidence="1">
    <location>
        <begin position="42"/>
        <end position="63"/>
    </location>
</feature>
<accession>A0AA45WM34</accession>
<dbReference type="Proteomes" id="UP001157947">
    <property type="component" value="Unassembled WGS sequence"/>
</dbReference>
<evidence type="ECO:0000313" key="3">
    <source>
        <dbReference type="Proteomes" id="UP001157947"/>
    </source>
</evidence>
<keyword evidence="1" id="KW-0812">Transmembrane</keyword>